<organism evidence="2 3">
    <name type="scientific">Streptomyces yunnanensis</name>
    <dbReference type="NCBI Taxonomy" id="156453"/>
    <lineage>
        <taxon>Bacteria</taxon>
        <taxon>Bacillati</taxon>
        <taxon>Actinomycetota</taxon>
        <taxon>Actinomycetes</taxon>
        <taxon>Kitasatosporales</taxon>
        <taxon>Streptomycetaceae</taxon>
        <taxon>Streptomyces</taxon>
    </lineage>
</organism>
<gene>
    <name evidence="2" type="ORF">SAMN05216268_14416</name>
</gene>
<dbReference type="Proteomes" id="UP000184388">
    <property type="component" value="Unassembled WGS sequence"/>
</dbReference>
<dbReference type="EMBL" id="FRBK01000044">
    <property type="protein sequence ID" value="SHN34386.1"/>
    <property type="molecule type" value="Genomic_DNA"/>
</dbReference>
<evidence type="ECO:0000256" key="1">
    <source>
        <dbReference type="SAM" id="MobiDB-lite"/>
    </source>
</evidence>
<evidence type="ECO:0000313" key="3">
    <source>
        <dbReference type="Proteomes" id="UP000184388"/>
    </source>
</evidence>
<reference evidence="3" key="1">
    <citation type="submission" date="2016-11" db="EMBL/GenBank/DDBJ databases">
        <authorList>
            <person name="Jaros S."/>
            <person name="Januszkiewicz K."/>
            <person name="Wedrychowicz H."/>
        </authorList>
    </citation>
    <scope>NUCLEOTIDE SEQUENCE [LARGE SCALE GENOMIC DNA]</scope>
    <source>
        <strain evidence="3">CGMCC 4.3555</strain>
    </source>
</reference>
<name>A0A9X8N9M5_9ACTN</name>
<sequence length="27" mass="2727">APAPAPAPAPALKQKFPGIDIDAKVSR</sequence>
<feature type="non-terminal residue" evidence="2">
    <location>
        <position position="1"/>
    </location>
</feature>
<evidence type="ECO:0000313" key="2">
    <source>
        <dbReference type="EMBL" id="SHN34386.1"/>
    </source>
</evidence>
<feature type="region of interest" description="Disordered" evidence="1">
    <location>
        <begin position="1"/>
        <end position="27"/>
    </location>
</feature>
<dbReference type="AlphaFoldDB" id="A0A9X8N9M5"/>
<protein>
    <submittedName>
        <fullName evidence="2">Uncharacterized protein</fullName>
    </submittedName>
</protein>
<proteinExistence type="predicted"/>
<comment type="caution">
    <text evidence="2">The sequence shown here is derived from an EMBL/GenBank/DDBJ whole genome shotgun (WGS) entry which is preliminary data.</text>
</comment>
<accession>A0A9X8N9M5</accession>